<dbReference type="EMBL" id="SWLG01000010">
    <property type="protein sequence ID" value="TLS36461.1"/>
    <property type="molecule type" value="Genomic_DNA"/>
</dbReference>
<keyword evidence="2" id="KW-0732">Signal</keyword>
<dbReference type="RefSeq" id="WP_138127497.1">
    <property type="nucleotide sequence ID" value="NZ_SWLG01000010.1"/>
</dbReference>
<name>A0A5R9F0C4_9BACL</name>
<dbReference type="AlphaFoldDB" id="A0A5R9F0C4"/>
<evidence type="ECO:0008006" key="5">
    <source>
        <dbReference type="Google" id="ProtNLM"/>
    </source>
</evidence>
<dbReference type="NCBIfam" id="NF038353">
    <property type="entry name" value="FxLYD_dom"/>
    <property type="match status" value="1"/>
</dbReference>
<feature type="compositionally biased region" description="Basic and acidic residues" evidence="1">
    <location>
        <begin position="41"/>
        <end position="61"/>
    </location>
</feature>
<feature type="region of interest" description="Disordered" evidence="1">
    <location>
        <begin position="25"/>
        <end position="62"/>
    </location>
</feature>
<gene>
    <name evidence="3" type="ORF">FCL54_14655</name>
</gene>
<accession>A0A5R9F0C4</accession>
<dbReference type="PROSITE" id="PS51257">
    <property type="entry name" value="PROKAR_LIPOPROTEIN"/>
    <property type="match status" value="1"/>
</dbReference>
<sequence>MNKFARALGVSVLAASILSACGAENSTMSSSNQSNNENESQEVKNDTSAKEEDTNEQKEAEANIEVTSETFGSWEDSIGSIYASYSAEVTNTGDKPAEIGDIQVNLEGDDGSIIGTIPMVMATPDIIMPGETAYLGETTLLEGASSADEIKTANSNIDFSSTDEEPMMLETDKVKLKEGDVEYGTPYIVTGTVINPNEEKADDIRIAAGLYDENGKFLGALNGSIQVSLNPDGKAGFELSYPELPKDIAGKATEVKVKAYNWSF</sequence>
<feature type="compositionally biased region" description="Low complexity" evidence="1">
    <location>
        <begin position="25"/>
        <end position="38"/>
    </location>
</feature>
<reference evidence="3 4" key="1">
    <citation type="submission" date="2019-04" db="EMBL/GenBank/DDBJ databases">
        <title>Bacillus caeni sp. nov., a bacterium isolated from mangrove sediment.</title>
        <authorList>
            <person name="Huang H."/>
            <person name="Mo K."/>
            <person name="Hu Y."/>
        </authorList>
    </citation>
    <scope>NUCLEOTIDE SEQUENCE [LARGE SCALE GENOMIC DNA]</scope>
    <source>
        <strain evidence="3 4">HB172195</strain>
    </source>
</reference>
<comment type="caution">
    <text evidence="3">The sequence shown here is derived from an EMBL/GenBank/DDBJ whole genome shotgun (WGS) entry which is preliminary data.</text>
</comment>
<feature type="chain" id="PRO_5038861782" description="Lipoprotein" evidence="2">
    <location>
        <begin position="23"/>
        <end position="264"/>
    </location>
</feature>
<feature type="signal peptide" evidence="2">
    <location>
        <begin position="1"/>
        <end position="22"/>
    </location>
</feature>
<dbReference type="OrthoDB" id="2843897at2"/>
<protein>
    <recommendedName>
        <fullName evidence="5">Lipoprotein</fullName>
    </recommendedName>
</protein>
<evidence type="ECO:0000256" key="1">
    <source>
        <dbReference type="SAM" id="MobiDB-lite"/>
    </source>
</evidence>
<evidence type="ECO:0000313" key="3">
    <source>
        <dbReference type="EMBL" id="TLS36461.1"/>
    </source>
</evidence>
<keyword evidence="4" id="KW-1185">Reference proteome</keyword>
<evidence type="ECO:0000256" key="2">
    <source>
        <dbReference type="SAM" id="SignalP"/>
    </source>
</evidence>
<organism evidence="3 4">
    <name type="scientific">Exobacillus caeni</name>
    <dbReference type="NCBI Taxonomy" id="2574798"/>
    <lineage>
        <taxon>Bacteria</taxon>
        <taxon>Bacillati</taxon>
        <taxon>Bacillota</taxon>
        <taxon>Bacilli</taxon>
        <taxon>Bacillales</taxon>
        <taxon>Guptibacillaceae</taxon>
        <taxon>Exobacillus</taxon>
    </lineage>
</organism>
<evidence type="ECO:0000313" key="4">
    <source>
        <dbReference type="Proteomes" id="UP000308230"/>
    </source>
</evidence>
<dbReference type="InterPro" id="IPR047676">
    <property type="entry name" value="FxLYD_dom"/>
</dbReference>
<dbReference type="Proteomes" id="UP000308230">
    <property type="component" value="Unassembled WGS sequence"/>
</dbReference>
<proteinExistence type="predicted"/>